<dbReference type="EMBL" id="JAATIZ010000001">
    <property type="protein sequence ID" value="NJB64058.1"/>
    <property type="molecule type" value="Genomic_DNA"/>
</dbReference>
<feature type="signal peptide" evidence="1">
    <location>
        <begin position="1"/>
        <end position="26"/>
    </location>
</feature>
<keyword evidence="1" id="KW-0732">Signal</keyword>
<feature type="domain" description="DUF4168" evidence="2">
    <location>
        <begin position="43"/>
        <end position="118"/>
    </location>
</feature>
<organism evidence="3 6">
    <name type="scientific">Paenalcaligenes hominis</name>
    <dbReference type="NCBI Taxonomy" id="643674"/>
    <lineage>
        <taxon>Bacteria</taxon>
        <taxon>Pseudomonadati</taxon>
        <taxon>Pseudomonadota</taxon>
        <taxon>Betaproteobacteria</taxon>
        <taxon>Burkholderiales</taxon>
        <taxon>Alcaligenaceae</taxon>
        <taxon>Paenalcaligenes</taxon>
    </lineage>
</organism>
<protein>
    <submittedName>
        <fullName evidence="4">DUF4168 domain-containing protein</fullName>
    </submittedName>
    <submittedName>
        <fullName evidence="5">FKBP-type peptidyl-prolyl cis-trans isomerase</fullName>
    </submittedName>
</protein>
<evidence type="ECO:0000313" key="7">
    <source>
        <dbReference type="Proteomes" id="UP000783934"/>
    </source>
</evidence>
<evidence type="ECO:0000313" key="3">
    <source>
        <dbReference type="EMBL" id="AQS50939.1"/>
    </source>
</evidence>
<reference evidence="5 7" key="2">
    <citation type="submission" date="2020-03" db="EMBL/GenBank/DDBJ databases">
        <title>Genomic Encyclopedia of Type Strains, Phase IV (KMG-IV): sequencing the most valuable type-strain genomes for metagenomic binning, comparative biology and taxonomic classification.</title>
        <authorList>
            <person name="Goeker M."/>
        </authorList>
    </citation>
    <scope>NUCLEOTIDE SEQUENCE [LARGE SCALE GENOMIC DNA]</scope>
    <source>
        <strain evidence="5 7">DSM 26613</strain>
    </source>
</reference>
<evidence type="ECO:0000313" key="5">
    <source>
        <dbReference type="EMBL" id="NJB64058.1"/>
    </source>
</evidence>
<dbReference type="Proteomes" id="UP000189369">
    <property type="component" value="Chromosome"/>
</dbReference>
<evidence type="ECO:0000313" key="4">
    <source>
        <dbReference type="EMBL" id="HJH24493.1"/>
    </source>
</evidence>
<dbReference type="Proteomes" id="UP000700248">
    <property type="component" value="Unassembled WGS sequence"/>
</dbReference>
<feature type="chain" id="PRO_5044566615" evidence="1">
    <location>
        <begin position="27"/>
        <end position="126"/>
    </location>
</feature>
<gene>
    <name evidence="5" type="ORF">GGR41_000279</name>
    <name evidence="4" type="ORF">K8U84_08070</name>
    <name evidence="3" type="ORF">PAEH1_03995</name>
</gene>
<evidence type="ECO:0000256" key="1">
    <source>
        <dbReference type="SAM" id="SignalP"/>
    </source>
</evidence>
<reference evidence="3 6" key="1">
    <citation type="submission" date="2017-01" db="EMBL/GenBank/DDBJ databases">
        <title>Complete Genome Sequence of Paenalcaligenes hominis, Isolated from a paraplegic Patient with neurogenic bladder.</title>
        <authorList>
            <person name="Mukhopadhyay R."/>
            <person name="Joaquin J."/>
            <person name="Hogue R."/>
            <person name="Kilaru A."/>
            <person name="Jospin G."/>
            <person name="Mars K."/>
            <person name="Eisen J.A."/>
            <person name="Chaturvedi V."/>
        </authorList>
    </citation>
    <scope>NUCLEOTIDE SEQUENCE [LARGE SCALE GENOMIC DNA]</scope>
    <source>
        <strain evidence="3 6">15S00501</strain>
    </source>
</reference>
<dbReference type="EMBL" id="DYTQ01000093">
    <property type="protein sequence ID" value="HJH24493.1"/>
    <property type="molecule type" value="Genomic_DNA"/>
</dbReference>
<reference evidence="4" key="3">
    <citation type="journal article" date="2021" name="PeerJ">
        <title>Extensive microbial diversity within the chicken gut microbiome revealed by metagenomics and culture.</title>
        <authorList>
            <person name="Gilroy R."/>
            <person name="Ravi A."/>
            <person name="Getino M."/>
            <person name="Pursley I."/>
            <person name="Horton D.L."/>
            <person name="Alikhan N.F."/>
            <person name="Baker D."/>
            <person name="Gharbi K."/>
            <person name="Hall N."/>
            <person name="Watson M."/>
            <person name="Adriaenssens E.M."/>
            <person name="Foster-Nyarko E."/>
            <person name="Jarju S."/>
            <person name="Secka A."/>
            <person name="Antonio M."/>
            <person name="Oren A."/>
            <person name="Chaudhuri R.R."/>
            <person name="La Ragione R."/>
            <person name="Hildebrand F."/>
            <person name="Pallen M.J."/>
        </authorList>
    </citation>
    <scope>NUCLEOTIDE SEQUENCE</scope>
    <source>
        <strain evidence="4">CHK175-13533</strain>
    </source>
</reference>
<proteinExistence type="predicted"/>
<name>A0A1U9JYZ3_9BURK</name>
<dbReference type="Pfam" id="PF13767">
    <property type="entry name" value="DUF4168"/>
    <property type="match status" value="1"/>
</dbReference>
<sequence length="126" mass="13628">MTGKVKGFLAAAAISMGLTAGPLAFAQTTGAVPPAPEIIQPTEQQIDQYAAAAQQVAMIAAEYQPKLESANNDDQRMQLMQEADEKMVSKVTERGLSVEDYNGISLAIQQDDQLRQQVESRISTMQ</sequence>
<dbReference type="EMBL" id="CP019697">
    <property type="protein sequence ID" value="AQS50939.1"/>
    <property type="molecule type" value="Genomic_DNA"/>
</dbReference>
<accession>A0A1U9JYZ3</accession>
<evidence type="ECO:0000259" key="2">
    <source>
        <dbReference type="Pfam" id="PF13767"/>
    </source>
</evidence>
<keyword evidence="7" id="KW-1185">Reference proteome</keyword>
<evidence type="ECO:0000313" key="6">
    <source>
        <dbReference type="Proteomes" id="UP000189369"/>
    </source>
</evidence>
<dbReference type="AlphaFoldDB" id="A0A1U9JYZ3"/>
<dbReference type="GO" id="GO:0016853">
    <property type="term" value="F:isomerase activity"/>
    <property type="evidence" value="ECO:0007669"/>
    <property type="project" value="UniProtKB-KW"/>
</dbReference>
<keyword evidence="5" id="KW-0413">Isomerase</keyword>
<dbReference type="InterPro" id="IPR025433">
    <property type="entry name" value="DUF4168"/>
</dbReference>
<dbReference type="Proteomes" id="UP000783934">
    <property type="component" value="Unassembled WGS sequence"/>
</dbReference>
<dbReference type="STRING" id="643674.PAEH1_03995"/>
<dbReference type="RefSeq" id="WP_229711105.1">
    <property type="nucleotide sequence ID" value="NZ_BMCQ01000002.1"/>
</dbReference>
<reference evidence="4" key="4">
    <citation type="submission" date="2021-09" db="EMBL/GenBank/DDBJ databases">
        <authorList>
            <person name="Gilroy R."/>
        </authorList>
    </citation>
    <scope>NUCLEOTIDE SEQUENCE</scope>
    <source>
        <strain evidence="4">CHK175-13533</strain>
    </source>
</reference>
<dbReference type="KEGG" id="phn:PAEH1_03995"/>